<protein>
    <recommendedName>
        <fullName evidence="1">Galectin</fullName>
    </recommendedName>
</protein>
<dbReference type="PROSITE" id="PS51304">
    <property type="entry name" value="GALECTIN"/>
    <property type="match status" value="1"/>
</dbReference>
<organism evidence="3">
    <name type="scientific">Peltigera membranacea</name>
    <dbReference type="NCBI Taxonomy" id="161997"/>
    <lineage>
        <taxon>Eukaryota</taxon>
        <taxon>Fungi</taxon>
        <taxon>Dikarya</taxon>
        <taxon>Ascomycota</taxon>
        <taxon>Pezizomycotina</taxon>
        <taxon>Lecanoromycetes</taxon>
        <taxon>OSLEUM clade</taxon>
        <taxon>Lecanoromycetidae</taxon>
        <taxon>Peltigerales</taxon>
        <taxon>Peltigerineae</taxon>
        <taxon>Peltigeraceae</taxon>
        <taxon>Peltigera</taxon>
    </lineage>
</organism>
<dbReference type="EMBL" id="JQ899138">
    <property type="protein sequence ID" value="AGC12988.1"/>
    <property type="molecule type" value="Genomic_DNA"/>
</dbReference>
<dbReference type="InterPro" id="IPR013320">
    <property type="entry name" value="ConA-like_dom_sf"/>
</dbReference>
<proteinExistence type="predicted"/>
<gene>
    <name evidence="3" type="primary">lec-1</name>
</gene>
<evidence type="ECO:0000256" key="1">
    <source>
        <dbReference type="RuleBase" id="RU102079"/>
    </source>
</evidence>
<dbReference type="Pfam" id="PF00337">
    <property type="entry name" value="Gal-bind_lectin"/>
    <property type="match status" value="1"/>
</dbReference>
<feature type="domain" description="Galectin" evidence="2">
    <location>
        <begin position="13"/>
        <end position="156"/>
    </location>
</feature>
<dbReference type="AlphaFoldDB" id="L7S0M7"/>
<sequence length="168" mass="18456">MASQWIFQKINDKPTKLARPLVAGSSIFFTSTSFDPKPDPSAAIDNSSFNLEDEKNVLLHISTRRGKGEIVLDTKRGDTWDNKLQKIDLKDISTGSDLVIRVTVTAKSYDISFNNSPKIYTFDKRIEANATAVSYGLNKGQRAVYSNPVVIQVFDNGTAAGPPTVSVE</sequence>
<dbReference type="Gene3D" id="2.60.120.200">
    <property type="match status" value="1"/>
</dbReference>
<evidence type="ECO:0000259" key="2">
    <source>
        <dbReference type="PROSITE" id="PS51304"/>
    </source>
</evidence>
<reference evidence="3" key="1">
    <citation type="journal article" date="2013" name="Symbiosis">
        <title>Expression of lec-1, a mycobiont gene encoding a galectin-like protein in the lichen Peltigera membranacea.</title>
        <authorList>
            <person name="Miao V.P.W."/>
            <person name="Manoharan S.S."/>
            <person name="Snaebjarnarson V."/>
            <person name="Andresson O.S."/>
        </authorList>
    </citation>
    <scope>NUCLEOTIDE SEQUENCE</scope>
    <source>
        <strain evidence="3">XBB013</strain>
    </source>
</reference>
<dbReference type="SUPFAM" id="SSF49899">
    <property type="entry name" value="Concanavalin A-like lectins/glucanases"/>
    <property type="match status" value="1"/>
</dbReference>
<name>L7S0M7_9LECA</name>
<keyword evidence="1" id="KW-0430">Lectin</keyword>
<accession>L7S0M7</accession>
<dbReference type="InterPro" id="IPR001079">
    <property type="entry name" value="Galectin_CRD"/>
</dbReference>
<dbReference type="GO" id="GO:0030246">
    <property type="term" value="F:carbohydrate binding"/>
    <property type="evidence" value="ECO:0007669"/>
    <property type="project" value="UniProtKB-UniRule"/>
</dbReference>
<evidence type="ECO:0000313" key="3">
    <source>
        <dbReference type="EMBL" id="AGC12988.1"/>
    </source>
</evidence>